<keyword evidence="2" id="KW-1185">Reference proteome</keyword>
<comment type="caution">
    <text evidence="1">The sequence shown here is derived from an EMBL/GenBank/DDBJ whole genome shotgun (WGS) entry which is preliminary data.</text>
</comment>
<dbReference type="EMBL" id="AXCV01000552">
    <property type="protein sequence ID" value="KGO22331.1"/>
    <property type="molecule type" value="Genomic_DNA"/>
</dbReference>
<name>A0ABR4XNV4_9LACO</name>
<accession>A0ABR4XNV4</accession>
<sequence length="30" mass="3130">MHLPLAGLDLCRPDVSSWLLDAIVAAPSAP</sequence>
<protein>
    <submittedName>
        <fullName evidence="1">Uncharacterized protein</fullName>
    </submittedName>
</protein>
<evidence type="ECO:0000313" key="2">
    <source>
        <dbReference type="Proteomes" id="UP000030023"/>
    </source>
</evidence>
<evidence type="ECO:0000313" key="1">
    <source>
        <dbReference type="EMBL" id="KGO22331.1"/>
    </source>
</evidence>
<proteinExistence type="predicted"/>
<organism evidence="1 2">
    <name type="scientific">Oenococcus alcoholitolerans</name>
    <dbReference type="NCBI Taxonomy" id="931074"/>
    <lineage>
        <taxon>Bacteria</taxon>
        <taxon>Bacillati</taxon>
        <taxon>Bacillota</taxon>
        <taxon>Bacilli</taxon>
        <taxon>Lactobacillales</taxon>
        <taxon>Lactobacillaceae</taxon>
        <taxon>Oenococcus</taxon>
    </lineage>
</organism>
<gene>
    <name evidence="1" type="ORF">Q757_09220</name>
</gene>
<reference evidence="1 2" key="1">
    <citation type="journal article" date="2014" name="Antonie Van Leeuwenhoek">
        <title>Oenococcus alcoholitolerans sp. nov., a lactic acid bacteria isolated from cachaca and ethanol fermentation processes.</title>
        <authorList>
            <person name="Badotti F."/>
            <person name="Moreira A.P."/>
            <person name="Tonon L.A."/>
            <person name="de Lucena B.T."/>
            <person name="Gomes Fde C."/>
            <person name="Kruger R."/>
            <person name="Thompson C.C."/>
            <person name="de Morais M.A.Jr."/>
            <person name="Rosa C.A."/>
            <person name="Thompson F.L."/>
        </authorList>
    </citation>
    <scope>NUCLEOTIDE SEQUENCE [LARGE SCALE GENOMIC DNA]</scope>
    <source>
        <strain evidence="1 2">UFRJ-M7.2.18</strain>
    </source>
</reference>
<dbReference type="Proteomes" id="UP000030023">
    <property type="component" value="Unassembled WGS sequence"/>
</dbReference>